<dbReference type="Gene3D" id="2.160.20.10">
    <property type="entry name" value="Single-stranded right-handed beta-helix, Pectin lyase-like"/>
    <property type="match status" value="1"/>
</dbReference>
<dbReference type="InterPro" id="IPR012334">
    <property type="entry name" value="Pectin_lyas_fold"/>
</dbReference>
<dbReference type="RefSeq" id="WP_027894549.1">
    <property type="nucleotide sequence ID" value="NZ_CP027569.1"/>
</dbReference>
<dbReference type="InterPro" id="IPR011050">
    <property type="entry name" value="Pectin_lyase_fold/virulence"/>
</dbReference>
<dbReference type="AlphaFoldDB" id="A0A2S0M9K3"/>
<evidence type="ECO:0008006" key="3">
    <source>
        <dbReference type="Google" id="ProtNLM"/>
    </source>
</evidence>
<evidence type="ECO:0000313" key="1">
    <source>
        <dbReference type="EMBL" id="AVO28122.1"/>
    </source>
</evidence>
<accession>A0A2S0M9K3</accession>
<dbReference type="Proteomes" id="UP000238358">
    <property type="component" value="Chromosome"/>
</dbReference>
<sequence length="267" mass="30007">MMKQFGKTKWTGLLRCALLTLLLVMMMAPTALGARRTVLVHNVREMMEALGDHTEIILAPGQYNLSAWLRGPFADPVIHNFAWNPISPPGLYRVYHELELAGFQDLTIRGQDTGAITAEIVTEDPYSSVFKFLNCQQIRLAHLRFGHILQEGHCTGAVLNLEQVKDASLDHLDLYGCGTYGYEARRCKNILLRDSVIRGCTYGLVSAAECQNLKIVRTTFKDTSTNLSLFEVNHSRLELLDCTFQNVLGKINSLDMTEGKVIQIYEI</sequence>
<dbReference type="SUPFAM" id="SSF51126">
    <property type="entry name" value="Pectin lyase-like"/>
    <property type="match status" value="1"/>
</dbReference>
<gene>
    <name evidence="1" type="ORF">C6Y28_11040</name>
</gene>
<evidence type="ECO:0000313" key="2">
    <source>
        <dbReference type="Proteomes" id="UP000238358"/>
    </source>
</evidence>
<organism evidence="1 2">
    <name type="scientific">Megasphaera elsdenii</name>
    <dbReference type="NCBI Taxonomy" id="907"/>
    <lineage>
        <taxon>Bacteria</taxon>
        <taxon>Bacillati</taxon>
        <taxon>Bacillota</taxon>
        <taxon>Negativicutes</taxon>
        <taxon>Veillonellales</taxon>
        <taxon>Veillonellaceae</taxon>
        <taxon>Megasphaera</taxon>
    </lineage>
</organism>
<dbReference type="OrthoDB" id="1956031at2"/>
<name>A0A2S0M9K3_MEGEL</name>
<protein>
    <recommendedName>
        <fullName evidence="3">Right handed beta helix domain-containing protein</fullName>
    </recommendedName>
</protein>
<dbReference type="EMBL" id="CP027569">
    <property type="protein sequence ID" value="AVO28122.1"/>
    <property type="molecule type" value="Genomic_DNA"/>
</dbReference>
<proteinExistence type="predicted"/>
<reference evidence="1 2" key="1">
    <citation type="journal article" date="2018" name="Genome Announc.">
        <title>Complete genomes of two Megasphaera elsdenii strains, NCIMB 702410 and ATCC 25940.</title>
        <authorList>
            <person name="Hatmaker E.A."/>
            <person name="O'Dell K."/>
            <person name="Riley L.A."/>
            <person name="Klingeman D.M."/>
            <person name="Guss A.M."/>
        </authorList>
    </citation>
    <scope>NUCLEOTIDE SEQUENCE [LARGE SCALE GENOMIC DNA]</scope>
    <source>
        <strain evidence="1 2">NCIMB702410</strain>
    </source>
</reference>